<sequence>MADDFPIIPSSSLSLTYLTVEEIYSKEKQEDRARESSREEQNQDIDQTAMENIAQYSYGPTATLQQRFKEVDQESSMERELEVDASISAWQA</sequence>
<dbReference type="EMBL" id="BAABGX010000001">
    <property type="protein sequence ID" value="GAA4301537.1"/>
    <property type="molecule type" value="Genomic_DNA"/>
</dbReference>
<keyword evidence="3" id="KW-1185">Reference proteome</keyword>
<evidence type="ECO:0000313" key="3">
    <source>
        <dbReference type="Proteomes" id="UP001501844"/>
    </source>
</evidence>
<protein>
    <submittedName>
        <fullName evidence="2">Uncharacterized protein</fullName>
    </submittedName>
</protein>
<accession>A0ABP8FE03</accession>
<organism evidence="2 3">
    <name type="scientific">Nibribacter koreensis</name>
    <dbReference type="NCBI Taxonomy" id="1084519"/>
    <lineage>
        <taxon>Bacteria</taxon>
        <taxon>Pseudomonadati</taxon>
        <taxon>Bacteroidota</taxon>
        <taxon>Cytophagia</taxon>
        <taxon>Cytophagales</taxon>
        <taxon>Hymenobacteraceae</taxon>
        <taxon>Nibribacter</taxon>
    </lineage>
</organism>
<proteinExistence type="predicted"/>
<evidence type="ECO:0000313" key="2">
    <source>
        <dbReference type="EMBL" id="GAA4301537.1"/>
    </source>
</evidence>
<feature type="region of interest" description="Disordered" evidence="1">
    <location>
        <begin position="73"/>
        <end position="92"/>
    </location>
</feature>
<reference evidence="3" key="1">
    <citation type="journal article" date="2019" name="Int. J. Syst. Evol. Microbiol.">
        <title>The Global Catalogue of Microorganisms (GCM) 10K type strain sequencing project: providing services to taxonomists for standard genome sequencing and annotation.</title>
        <authorList>
            <consortium name="The Broad Institute Genomics Platform"/>
            <consortium name="The Broad Institute Genome Sequencing Center for Infectious Disease"/>
            <person name="Wu L."/>
            <person name="Ma J."/>
        </authorList>
    </citation>
    <scope>NUCLEOTIDE SEQUENCE [LARGE SCALE GENOMIC DNA]</scope>
    <source>
        <strain evidence="3">JCM 17917</strain>
    </source>
</reference>
<evidence type="ECO:0000256" key="1">
    <source>
        <dbReference type="SAM" id="MobiDB-lite"/>
    </source>
</evidence>
<name>A0ABP8FE03_9BACT</name>
<dbReference type="Proteomes" id="UP001501844">
    <property type="component" value="Unassembled WGS sequence"/>
</dbReference>
<feature type="compositionally biased region" description="Basic and acidic residues" evidence="1">
    <location>
        <begin position="26"/>
        <end position="41"/>
    </location>
</feature>
<feature type="compositionally biased region" description="Basic and acidic residues" evidence="1">
    <location>
        <begin position="73"/>
        <end position="82"/>
    </location>
</feature>
<feature type="region of interest" description="Disordered" evidence="1">
    <location>
        <begin position="26"/>
        <end position="45"/>
    </location>
</feature>
<dbReference type="RefSeq" id="WP_345163779.1">
    <property type="nucleotide sequence ID" value="NZ_BAABGX010000001.1"/>
</dbReference>
<comment type="caution">
    <text evidence="2">The sequence shown here is derived from an EMBL/GenBank/DDBJ whole genome shotgun (WGS) entry which is preliminary data.</text>
</comment>
<gene>
    <name evidence="2" type="ORF">GCM10023183_12720</name>
</gene>